<dbReference type="Pfam" id="PF00703">
    <property type="entry name" value="Glyco_hydro_2"/>
    <property type="match status" value="1"/>
</dbReference>
<evidence type="ECO:0000256" key="1">
    <source>
        <dbReference type="ARBA" id="ARBA00007401"/>
    </source>
</evidence>
<dbReference type="InterPro" id="IPR006102">
    <property type="entry name" value="Ig-like_GH2"/>
</dbReference>
<dbReference type="InterPro" id="IPR051913">
    <property type="entry name" value="GH2_Domain-Containing"/>
</dbReference>
<dbReference type="SUPFAM" id="SSF51445">
    <property type="entry name" value="(Trans)glycosidases"/>
    <property type="match status" value="1"/>
</dbReference>
<evidence type="ECO:0000256" key="2">
    <source>
        <dbReference type="ARBA" id="ARBA00022801"/>
    </source>
</evidence>
<sequence>MSNIPRPEYPRPQFVRDQWMNLNGTWTFEFDPGDSGFERGFVNKQFASTIIVPFCPESDMSGIGDTDFHEAVWYRREIVIPDEWRGMDVLLNVGACDYDTTVWVNGEEAGRHRGGSTSFSIDVTDMIRFTSETTVVIRARDSRHDVQPRGKQSTWYANSECYYTRTTGIWQTVWLEPVPHIHLLRPRIVADIDRPSFTVTLPVSQSMEGYRVRVVLRNAEGRRLSSDDADASSQSSPVLFLPIPQQDKHLWQLDDPYLYGLDYDLIDSSGRTVDHVVGYAGLRSVAIRGQQFLINGKPVFQRLVLDQGYWSESLLTAPSDEALERDIILSKQAGFNGARLHQKVFEERYLYHADRLGYLVWGEFADWGCSSQGPSTDCQKPTVGYIKEWTEVVNRDLNHPSIIGWCPMNETYQVLTDRITDLDTVMQAMFDIAKTVDGTRPVLDSSGYAHRVRATDIYDAHDYTQDPDEFEKLLTRPVPFMNTFQGRTESVPYHGQPYFISEFGGIWWNPDVSTRTGTDVTVSWGYGRPITNIEDFYDRFSGLIRVLRTNGNMFGYCYTQLTDVFQEENGLYTFDRTPKFDMERIKAIQLAYE</sequence>
<evidence type="ECO:0000313" key="7">
    <source>
        <dbReference type="Proteomes" id="UP000216074"/>
    </source>
</evidence>
<dbReference type="Proteomes" id="UP000216074">
    <property type="component" value="Unassembled WGS sequence"/>
</dbReference>
<comment type="caution">
    <text evidence="6">The sequence shown here is derived from an EMBL/GenBank/DDBJ whole genome shotgun (WGS) entry which is preliminary data.</text>
</comment>
<evidence type="ECO:0000259" key="5">
    <source>
        <dbReference type="Pfam" id="PF02836"/>
    </source>
</evidence>
<dbReference type="InterPro" id="IPR006103">
    <property type="entry name" value="Glyco_hydro_2_cat"/>
</dbReference>
<dbReference type="SUPFAM" id="SSF49785">
    <property type="entry name" value="Galactose-binding domain-like"/>
    <property type="match status" value="1"/>
</dbReference>
<feature type="domain" description="Glycoside hydrolase family 2 immunoglobulin-like beta-sandwich" evidence="4">
    <location>
        <begin position="185"/>
        <end position="283"/>
    </location>
</feature>
<dbReference type="Gene3D" id="2.60.120.260">
    <property type="entry name" value="Galactose-binding domain-like"/>
    <property type="match status" value="1"/>
</dbReference>
<accession>A0A261FT74</accession>
<dbReference type="GO" id="GO:0005975">
    <property type="term" value="P:carbohydrate metabolic process"/>
    <property type="evidence" value="ECO:0007669"/>
    <property type="project" value="InterPro"/>
</dbReference>
<dbReference type="AlphaFoldDB" id="A0A261FT74"/>
<protein>
    <submittedName>
        <fullName evidence="6">Glycoside hydrolase family 2 sugar binding</fullName>
    </submittedName>
</protein>
<dbReference type="EMBL" id="MWWY01000054">
    <property type="protein sequence ID" value="OZG61976.1"/>
    <property type="molecule type" value="Genomic_DNA"/>
</dbReference>
<name>A0A261FT74_9BIFI</name>
<dbReference type="InterPro" id="IPR008979">
    <property type="entry name" value="Galactose-bd-like_sf"/>
</dbReference>
<keyword evidence="2 6" id="KW-0378">Hydrolase</keyword>
<dbReference type="OrthoDB" id="9762066at2"/>
<dbReference type="GO" id="GO:0004553">
    <property type="term" value="F:hydrolase activity, hydrolyzing O-glycosyl compounds"/>
    <property type="evidence" value="ECO:0007669"/>
    <property type="project" value="InterPro"/>
</dbReference>
<keyword evidence="7" id="KW-1185">Reference proteome</keyword>
<gene>
    <name evidence="6" type="ORF">BHAP_2207</name>
</gene>
<dbReference type="InterPro" id="IPR013783">
    <property type="entry name" value="Ig-like_fold"/>
</dbReference>
<evidence type="ECO:0000259" key="4">
    <source>
        <dbReference type="Pfam" id="PF00703"/>
    </source>
</evidence>
<dbReference type="SUPFAM" id="SSF49303">
    <property type="entry name" value="beta-Galactosidase/glucuronidase domain"/>
    <property type="match status" value="1"/>
</dbReference>
<proteinExistence type="inferred from homology"/>
<dbReference type="Pfam" id="PF02836">
    <property type="entry name" value="Glyco_hydro_2_C"/>
    <property type="match status" value="1"/>
</dbReference>
<dbReference type="RefSeq" id="WP_094730708.1">
    <property type="nucleotide sequence ID" value="NZ_MWWY01000054.1"/>
</dbReference>
<dbReference type="Gene3D" id="2.60.40.10">
    <property type="entry name" value="Immunoglobulins"/>
    <property type="match status" value="1"/>
</dbReference>
<feature type="domain" description="Glycoside hydrolase family 2 catalytic" evidence="5">
    <location>
        <begin position="285"/>
        <end position="520"/>
    </location>
</feature>
<dbReference type="PANTHER" id="PTHR42732:SF3">
    <property type="entry name" value="HYDROLASE"/>
    <property type="match status" value="1"/>
</dbReference>
<dbReference type="PANTHER" id="PTHR42732">
    <property type="entry name" value="BETA-GALACTOSIDASE"/>
    <property type="match status" value="1"/>
</dbReference>
<comment type="similarity">
    <text evidence="1">Belongs to the glycosyl hydrolase 2 family.</text>
</comment>
<dbReference type="InterPro" id="IPR036156">
    <property type="entry name" value="Beta-gal/glucu_dom_sf"/>
</dbReference>
<organism evidence="6 7">
    <name type="scientific">Bifidobacterium hapali</name>
    <dbReference type="NCBI Taxonomy" id="1630172"/>
    <lineage>
        <taxon>Bacteria</taxon>
        <taxon>Bacillati</taxon>
        <taxon>Actinomycetota</taxon>
        <taxon>Actinomycetes</taxon>
        <taxon>Bifidobacteriales</taxon>
        <taxon>Bifidobacteriaceae</taxon>
        <taxon>Bifidobacterium</taxon>
    </lineage>
</organism>
<dbReference type="Gene3D" id="3.20.20.80">
    <property type="entry name" value="Glycosidases"/>
    <property type="match status" value="1"/>
</dbReference>
<dbReference type="InterPro" id="IPR017853">
    <property type="entry name" value="GH"/>
</dbReference>
<reference evidence="6 7" key="1">
    <citation type="journal article" date="2017" name="BMC Genomics">
        <title>Comparative genomic and phylogenomic analyses of the Bifidobacteriaceae family.</title>
        <authorList>
            <person name="Lugli G.A."/>
            <person name="Milani C."/>
            <person name="Turroni F."/>
            <person name="Duranti S."/>
            <person name="Mancabelli L."/>
            <person name="Mangifesta M."/>
            <person name="Ferrario C."/>
            <person name="Modesto M."/>
            <person name="Mattarelli P."/>
            <person name="Jiri K."/>
            <person name="van Sinderen D."/>
            <person name="Ventura M."/>
        </authorList>
    </citation>
    <scope>NUCLEOTIDE SEQUENCE [LARGE SCALE GENOMIC DNA]</scope>
    <source>
        <strain evidence="6 7">DSM 100202</strain>
    </source>
</reference>
<evidence type="ECO:0000256" key="3">
    <source>
        <dbReference type="ARBA" id="ARBA00023295"/>
    </source>
</evidence>
<keyword evidence="3" id="KW-0326">Glycosidase</keyword>
<evidence type="ECO:0000313" key="6">
    <source>
        <dbReference type="EMBL" id="OZG61976.1"/>
    </source>
</evidence>